<evidence type="ECO:0000256" key="3">
    <source>
        <dbReference type="ARBA" id="ARBA00022443"/>
    </source>
</evidence>
<dbReference type="Proteomes" id="UP000242450">
    <property type="component" value="Chromosome 5"/>
</dbReference>
<dbReference type="InterPro" id="IPR027417">
    <property type="entry name" value="P-loop_NTPase"/>
</dbReference>
<feature type="region of interest" description="Disordered" evidence="9">
    <location>
        <begin position="719"/>
        <end position="1070"/>
    </location>
</feature>
<dbReference type="PROSITE" id="PS50002">
    <property type="entry name" value="SH3"/>
    <property type="match status" value="1"/>
</dbReference>
<evidence type="ECO:0000256" key="4">
    <source>
        <dbReference type="ARBA" id="ARBA00022490"/>
    </source>
</evidence>
<dbReference type="Pfam" id="PF00063">
    <property type="entry name" value="Myosin_head"/>
    <property type="match status" value="1"/>
</dbReference>
<dbReference type="CDD" id="cd14473">
    <property type="entry name" value="FERM_B-lobe"/>
    <property type="match status" value="1"/>
</dbReference>
<evidence type="ECO:0000313" key="15">
    <source>
        <dbReference type="Proteomes" id="UP000242450"/>
    </source>
</evidence>
<dbReference type="Pfam" id="PF07653">
    <property type="entry name" value="SH3_2"/>
    <property type="match status" value="1"/>
</dbReference>
<dbReference type="InterPro" id="IPR059004">
    <property type="entry name" value="MYO15"/>
</dbReference>
<dbReference type="CDD" id="cd12068">
    <property type="entry name" value="SH3_MYO15B"/>
    <property type="match status" value="1"/>
</dbReference>
<gene>
    <name evidence="14" type="ORF">Celaphus_00001630</name>
</gene>
<evidence type="ECO:0000256" key="9">
    <source>
        <dbReference type="SAM" id="MobiDB-lite"/>
    </source>
</evidence>
<dbReference type="InterPro" id="IPR001452">
    <property type="entry name" value="SH3_domain"/>
</dbReference>
<dbReference type="Gene3D" id="2.30.30.40">
    <property type="entry name" value="SH3 Domains"/>
    <property type="match status" value="1"/>
</dbReference>
<dbReference type="GO" id="GO:0005524">
    <property type="term" value="F:ATP binding"/>
    <property type="evidence" value="ECO:0007669"/>
    <property type="project" value="InterPro"/>
</dbReference>
<evidence type="ECO:0000256" key="5">
    <source>
        <dbReference type="ARBA" id="ARBA00022737"/>
    </source>
</evidence>
<dbReference type="PANTHER" id="PTHR22692">
    <property type="entry name" value="MYOSIN VII, XV"/>
    <property type="match status" value="1"/>
</dbReference>
<feature type="domain" description="MyTH4" evidence="12">
    <location>
        <begin position="141"/>
        <end position="300"/>
    </location>
</feature>
<dbReference type="SMART" id="SM00295">
    <property type="entry name" value="B41"/>
    <property type="match status" value="1"/>
</dbReference>
<name>A0A212D9S1_CEREH</name>
<feature type="compositionally biased region" description="Pro residues" evidence="9">
    <location>
        <begin position="486"/>
        <end position="498"/>
    </location>
</feature>
<evidence type="ECO:0000259" key="13">
    <source>
        <dbReference type="PROSITE" id="PS51456"/>
    </source>
</evidence>
<evidence type="ECO:0000259" key="10">
    <source>
        <dbReference type="PROSITE" id="PS50002"/>
    </source>
</evidence>
<dbReference type="Pfam" id="PF26570">
    <property type="entry name" value="MYO15"/>
    <property type="match status" value="1"/>
</dbReference>
<dbReference type="SMART" id="SM00139">
    <property type="entry name" value="MyTH4"/>
    <property type="match status" value="1"/>
</dbReference>
<dbReference type="Gene3D" id="1.25.40.530">
    <property type="entry name" value="MyTH4 domain"/>
    <property type="match status" value="2"/>
</dbReference>
<feature type="compositionally biased region" description="Polar residues" evidence="9">
    <location>
        <begin position="984"/>
        <end position="993"/>
    </location>
</feature>
<comment type="caution">
    <text evidence="8">Lacks conserved residue(s) required for the propagation of feature annotation.</text>
</comment>
<evidence type="ECO:0000256" key="1">
    <source>
        <dbReference type="ARBA" id="ARBA00004496"/>
    </source>
</evidence>
<dbReference type="InterPro" id="IPR001609">
    <property type="entry name" value="Myosin_head_motor_dom-like"/>
</dbReference>
<dbReference type="PANTHER" id="PTHR22692:SF16">
    <property type="entry name" value="MYOSIN XVB"/>
    <property type="match status" value="1"/>
</dbReference>
<dbReference type="InterPro" id="IPR000857">
    <property type="entry name" value="MyTH4_dom"/>
</dbReference>
<dbReference type="GO" id="GO:0003774">
    <property type="term" value="F:cytoskeletal motor activity"/>
    <property type="evidence" value="ECO:0007669"/>
    <property type="project" value="InterPro"/>
</dbReference>
<feature type="domain" description="SH3" evidence="10">
    <location>
        <begin position="1275"/>
        <end position="1336"/>
    </location>
</feature>
<keyword evidence="5" id="KW-0677">Repeat</keyword>
<dbReference type="SMART" id="SM00326">
    <property type="entry name" value="SH3"/>
    <property type="match status" value="1"/>
</dbReference>
<dbReference type="GO" id="GO:0016459">
    <property type="term" value="C:myosin complex"/>
    <property type="evidence" value="ECO:0007669"/>
    <property type="project" value="UniProtKB-KW"/>
</dbReference>
<dbReference type="PROSITE" id="PS51456">
    <property type="entry name" value="MYOSIN_MOTOR"/>
    <property type="match status" value="1"/>
</dbReference>
<feature type="compositionally biased region" description="Pro residues" evidence="9">
    <location>
        <begin position="1040"/>
        <end position="1061"/>
    </location>
</feature>
<feature type="compositionally biased region" description="Acidic residues" evidence="9">
    <location>
        <begin position="834"/>
        <end position="843"/>
    </location>
</feature>
<evidence type="ECO:0000313" key="14">
    <source>
        <dbReference type="EMBL" id="OWK14985.1"/>
    </source>
</evidence>
<feature type="compositionally biased region" description="Low complexity" evidence="9">
    <location>
        <begin position="719"/>
        <end position="736"/>
    </location>
</feature>
<dbReference type="InterPro" id="IPR000299">
    <property type="entry name" value="FERM_domain"/>
</dbReference>
<dbReference type="InterPro" id="IPR019748">
    <property type="entry name" value="FERM_central"/>
</dbReference>
<dbReference type="Pfam" id="PF00373">
    <property type="entry name" value="FERM_M"/>
    <property type="match status" value="1"/>
</dbReference>
<evidence type="ECO:0008006" key="16">
    <source>
        <dbReference type="Google" id="ProtNLM"/>
    </source>
</evidence>
<reference evidence="14 15" key="1">
    <citation type="journal article" date="2018" name="Mol. Genet. Genomics">
        <title>The red deer Cervus elaphus genome CerEla1.0: sequencing, annotating, genes, and chromosomes.</title>
        <authorList>
            <person name="Bana N.A."/>
            <person name="Nyiri A."/>
            <person name="Nagy J."/>
            <person name="Frank K."/>
            <person name="Nagy T."/>
            <person name="Steger V."/>
            <person name="Schiller M."/>
            <person name="Lakatos P."/>
            <person name="Sugar L."/>
            <person name="Horn P."/>
            <person name="Barta E."/>
            <person name="Orosz L."/>
        </authorList>
    </citation>
    <scope>NUCLEOTIDE SEQUENCE [LARGE SCALE GENOMIC DNA]</scope>
    <source>
        <strain evidence="14">Hungarian</strain>
    </source>
</reference>
<evidence type="ECO:0000256" key="2">
    <source>
        <dbReference type="ARBA" id="ARBA00008314"/>
    </source>
</evidence>
<keyword evidence="8" id="KW-0518">Myosin</keyword>
<feature type="domain" description="MyTH4" evidence="12">
    <location>
        <begin position="1419"/>
        <end position="1567"/>
    </location>
</feature>
<comment type="caution">
    <text evidence="14">The sequence shown here is derived from an EMBL/GenBank/DDBJ whole genome shotgun (WGS) entry which is preliminary data.</text>
</comment>
<keyword evidence="3 7" id="KW-0728">SH3 domain</keyword>
<evidence type="ECO:0000256" key="8">
    <source>
        <dbReference type="PROSITE-ProRule" id="PRU00782"/>
    </source>
</evidence>
<evidence type="ECO:0000259" key="11">
    <source>
        <dbReference type="PROSITE" id="PS50057"/>
    </source>
</evidence>
<evidence type="ECO:0000259" key="12">
    <source>
        <dbReference type="PROSITE" id="PS51016"/>
    </source>
</evidence>
<feature type="region of interest" description="Disordered" evidence="9">
    <location>
        <begin position="1970"/>
        <end position="1992"/>
    </location>
</feature>
<evidence type="ECO:0000256" key="7">
    <source>
        <dbReference type="PROSITE-ProRule" id="PRU00192"/>
    </source>
</evidence>
<organism evidence="14 15">
    <name type="scientific">Cervus elaphus hippelaphus</name>
    <name type="common">European red deer</name>
    <dbReference type="NCBI Taxonomy" id="46360"/>
    <lineage>
        <taxon>Eukaryota</taxon>
        <taxon>Metazoa</taxon>
        <taxon>Chordata</taxon>
        <taxon>Craniata</taxon>
        <taxon>Vertebrata</taxon>
        <taxon>Euteleostomi</taxon>
        <taxon>Mammalia</taxon>
        <taxon>Eutheria</taxon>
        <taxon>Laurasiatheria</taxon>
        <taxon>Artiodactyla</taxon>
        <taxon>Ruminantia</taxon>
        <taxon>Pecora</taxon>
        <taxon>Cervidae</taxon>
        <taxon>Cervinae</taxon>
        <taxon>Cervus</taxon>
    </lineage>
</organism>
<dbReference type="InterPro" id="IPR051567">
    <property type="entry name" value="Unconventional_Myosin_ATPase"/>
</dbReference>
<dbReference type="PROSITE" id="PS50057">
    <property type="entry name" value="FERM_3"/>
    <property type="match status" value="1"/>
</dbReference>
<feature type="region of interest" description="Disordered" evidence="9">
    <location>
        <begin position="479"/>
        <end position="514"/>
    </location>
</feature>
<feature type="compositionally biased region" description="Pro residues" evidence="9">
    <location>
        <begin position="874"/>
        <end position="889"/>
    </location>
</feature>
<dbReference type="SUPFAM" id="SSF47031">
    <property type="entry name" value="Second domain of FERM"/>
    <property type="match status" value="1"/>
</dbReference>
<feature type="domain" description="FERM" evidence="11">
    <location>
        <begin position="1573"/>
        <end position="1895"/>
    </location>
</feature>
<sequence length="1992" mass="218901">MWVPTSLPVCPQALRVNGLEQLCNNLGSERLQLWHRRLLLAQEEAPQESCLDLLVDQPHSLLSILDAQTWLSQATDHTFLQKCHYHHGDHPCYTKPQLPLPIFTVRHYAGTVTYQVSGSARVSLCSGMWHPPSLQEPSLPHPGQLLTKPLTRLDGENPQHALDINKVMLRLLADGSLAPWQEQTMGQYLVRQGQRRPGLRDELFSQLVAQLWRNPDEQQSQRGWALMAVLLSAFPPMHTLQKPLLKFRALGAEEQGELSDRERCGIILSQVLAAESPLCHLGATQVLLREPGWQQLEQRRAQQRTQALQTLHRGLRVCISHQRLRLLPWMQAHVRGLQARFVSDQAPRGMAALCQHKLLGALEQTQLAPGSARAHPPTQLEWTAGWRRGRMALDVSTFSEECYSAEVESWTTGEQFAGGLDAPPRGWSVSLHCGDSWRDLAGCDFVLDLIGQTEDPGDPAWPHSYPIAPRGRAENIPLAPSVQAPSLPPGPPPGPAPALPSRGRTGESRTSGGLDGFLDHLLEPVLYPSLSHARVQSITEAMPPEVPARPSLTLPPDINQFPFSSFISIGFQRYLRRRAALGQLNTIVLAARPLLWRRRRPQDLEQGRALSGRMKGGGAMGPMQQGGYPMMYPGMVQMPSYQPAMMPAPMPMMPAMGPVPAMVVPPQPQPMLPSVDARQLAAQQQDFINQQARILAQQMTTQAMTLSLEQQAKQLQKQSQALALAPASTPTSAPAPAQAPAPAPAPRAVSPTSPPPAITHKPKKTPAPRKEPESGLELVGARLRQETPQEAEDRCPQPRSFQQKRDYFQKLGQQPSSVKTMKPPAKVKLPQVEVQDEEPEEEEQRAGGEEAGGTLGLCGSAQGLTSFLSSWAGPSPPPPPVVKKPPPPTQGAAKAEQEAEAEPAMEAGPGRGHRPAEGRAVVHSSDPEPWRAEPSREIRNIIRMYQSRPGPVPVPVQPARKPSQSFLKKNNPKDEALAKLGISGASSPPQTLSPSPGKAPPPAVAPRPRTRPRLMPSSSIKEKQGPLQELFGQNPSTAQKPPPPPAPPLPPPWEPASPPAEPRSLVEPMGDQGVSTQLLVPSGSVCFSYASAPWRLFLRKEVFYPRENFGHPYCLSLLCEQILRDTFAESCIRISQDERRKMKDLLGDLEVGLDSLDMAEDGVKKRIVLAARDNWANYFSRLFPVSGESGSDVQLLAVSHRGLRLLKVTQGPSLHPDQLKTLCSYRAAGVLGVECPAGSTLELSLKSEQLVLHTARAGAIKAMVELFLSELKKASDSGYVIALRSYITDDHSLLSFQRGDLIKLLPVATLEPGWQFGSTGGRSGLFPADVVQPAAAPDSSFSTEQRSGRGHKGQLQRRDQARSDNSATSLSPSVAYVALPTDSDYTMQEFALRYFRKPQTLPAQTGGDAEKAMASLVRYSKAPIQESLISLSDEDMNRQAVESFQALMQFMGDQSKPRGKNELDLLYGLLKLCQEKEDLRDEVYCQAIKQVTGHPRPKLCARGWRFLSLLTGYVPPSNTLMPYVTKFLQDWGPRQELAQSSQEHLQRTVKYGGRRRLPSPSEMQAFLKGQVVHLVLIHLPGGVDYKTNIRTFTVAAEVLEELCRQMGITDPEEVQEFALFLVKGDGEPPGLGRKHGPGAGELVRPLWPQEYLNSVLGGPGVSLHSRRLGWETRLHFDNPTYVSTHYGQVLQDYLQGKLGLSPQEDARLARLAALQQLSRNEEELPSEQQQWQQQWQMNTATVKSLMGRELRQLQGCSSQEAQISFIEAVSELPLFGYTVYMVLRVSNPALPSPGLLGLNRQHLVLMDPSSQVGRAPAPVLAWAPSGHWSPTPDTDPTPQELCCSIALRDLQRLHLLSPLEAEGSPGLELNYGSADNPQTIWFELLQAGGQRRRRDPSPAHISPDKSPLGAVRPVWFGLHRLAVLESTVARPTVEWLQRLQLGKCWSLTLGWACGGHCRNSAWVSGGVTQPGGDVHLGPGPHQHVPRPGRSSC</sequence>
<dbReference type="SUPFAM" id="SSF50044">
    <property type="entry name" value="SH3-domain"/>
    <property type="match status" value="1"/>
</dbReference>
<evidence type="ECO:0000256" key="6">
    <source>
        <dbReference type="ARBA" id="ARBA00023203"/>
    </source>
</evidence>
<comment type="subcellular location">
    <subcellularLocation>
        <location evidence="1">Cytoplasm</location>
    </subcellularLocation>
</comment>
<feature type="compositionally biased region" description="Basic and acidic residues" evidence="9">
    <location>
        <begin position="783"/>
        <end position="796"/>
    </location>
</feature>
<protein>
    <recommendedName>
        <fullName evidence="16">MYO15B</fullName>
    </recommendedName>
</protein>
<dbReference type="GO" id="GO:0003779">
    <property type="term" value="F:actin binding"/>
    <property type="evidence" value="ECO:0007669"/>
    <property type="project" value="UniProtKB-KW"/>
</dbReference>
<dbReference type="EMBL" id="MKHE01000005">
    <property type="protein sequence ID" value="OWK14985.1"/>
    <property type="molecule type" value="Genomic_DNA"/>
</dbReference>
<feature type="region of interest" description="Disordered" evidence="9">
    <location>
        <begin position="1336"/>
        <end position="1368"/>
    </location>
</feature>
<dbReference type="OrthoDB" id="8182952at2759"/>
<proteinExistence type="inferred from homology"/>
<feature type="domain" description="Myosin motor" evidence="13">
    <location>
        <begin position="1"/>
        <end position="118"/>
    </location>
</feature>
<comment type="similarity">
    <text evidence="2 8">Belongs to the TRAFAC class myosin-kinesin ATPase superfamily. Myosin family.</text>
</comment>
<dbReference type="InterPro" id="IPR036028">
    <property type="entry name" value="SH3-like_dom_sf"/>
</dbReference>
<accession>A0A212D9S1</accession>
<dbReference type="PROSITE" id="PS51016">
    <property type="entry name" value="MYTH4"/>
    <property type="match status" value="2"/>
</dbReference>
<dbReference type="InterPro" id="IPR038185">
    <property type="entry name" value="MyTH4_dom_sf"/>
</dbReference>
<dbReference type="InterPro" id="IPR019749">
    <property type="entry name" value="Band_41_domain"/>
</dbReference>
<dbReference type="Gene3D" id="1.20.58.530">
    <property type="match status" value="1"/>
</dbReference>
<dbReference type="GO" id="GO:0005737">
    <property type="term" value="C:cytoplasm"/>
    <property type="evidence" value="ECO:0007669"/>
    <property type="project" value="UniProtKB-SubCell"/>
</dbReference>
<keyword evidence="8" id="KW-0505">Motor protein</keyword>
<dbReference type="Pfam" id="PF00784">
    <property type="entry name" value="MyTH4"/>
    <property type="match status" value="2"/>
</dbReference>
<dbReference type="InterPro" id="IPR035489">
    <property type="entry name" value="MYO15B_SH3"/>
</dbReference>
<keyword evidence="6 8" id="KW-0009">Actin-binding</keyword>
<feature type="compositionally biased region" description="Basic and acidic residues" evidence="9">
    <location>
        <begin position="925"/>
        <end position="940"/>
    </location>
</feature>
<keyword evidence="4" id="KW-0963">Cytoplasm</keyword>
<keyword evidence="15" id="KW-1185">Reference proteome</keyword>
<dbReference type="SUPFAM" id="SSF52540">
    <property type="entry name" value="P-loop containing nucleoside triphosphate hydrolases"/>
    <property type="match status" value="1"/>
</dbReference>
<feature type="compositionally biased region" description="Low complexity" evidence="9">
    <location>
        <begin position="499"/>
        <end position="512"/>
    </location>
</feature>
<dbReference type="InterPro" id="IPR035963">
    <property type="entry name" value="FERM_2"/>
</dbReference>